<evidence type="ECO:0000313" key="4">
    <source>
        <dbReference type="EMBL" id="KAE9407336.1"/>
    </source>
</evidence>
<dbReference type="PANTHER" id="PTHR45614:SF199">
    <property type="entry name" value="MYB-LIKE TRANSCRIPTION FACTOR (EUROFUNG)-RELATED"/>
    <property type="match status" value="1"/>
</dbReference>
<dbReference type="SMART" id="SM00717">
    <property type="entry name" value="SANT"/>
    <property type="match status" value="3"/>
</dbReference>
<feature type="domain" description="HTH myb-type" evidence="3">
    <location>
        <begin position="58"/>
        <end position="108"/>
    </location>
</feature>
<name>A0A6A4I9N6_9AGAR</name>
<dbReference type="EMBL" id="ML769396">
    <property type="protein sequence ID" value="KAE9407336.1"/>
    <property type="molecule type" value="Genomic_DNA"/>
</dbReference>
<dbReference type="CDD" id="cd00167">
    <property type="entry name" value="SANT"/>
    <property type="match status" value="3"/>
</dbReference>
<dbReference type="InterPro" id="IPR001005">
    <property type="entry name" value="SANT/Myb"/>
</dbReference>
<accession>A0A6A4I9N6</accession>
<dbReference type="Proteomes" id="UP000799118">
    <property type="component" value="Unassembled WGS sequence"/>
</dbReference>
<feature type="region of interest" description="Disordered" evidence="1">
    <location>
        <begin position="166"/>
        <end position="202"/>
    </location>
</feature>
<organism evidence="4 5">
    <name type="scientific">Gymnopus androsaceus JB14</name>
    <dbReference type="NCBI Taxonomy" id="1447944"/>
    <lineage>
        <taxon>Eukaryota</taxon>
        <taxon>Fungi</taxon>
        <taxon>Dikarya</taxon>
        <taxon>Basidiomycota</taxon>
        <taxon>Agaricomycotina</taxon>
        <taxon>Agaricomycetes</taxon>
        <taxon>Agaricomycetidae</taxon>
        <taxon>Agaricales</taxon>
        <taxon>Marasmiineae</taxon>
        <taxon>Omphalotaceae</taxon>
        <taxon>Gymnopus</taxon>
    </lineage>
</organism>
<dbReference type="GO" id="GO:0005634">
    <property type="term" value="C:nucleus"/>
    <property type="evidence" value="ECO:0007669"/>
    <property type="project" value="TreeGrafter"/>
</dbReference>
<evidence type="ECO:0000259" key="3">
    <source>
        <dbReference type="PROSITE" id="PS51294"/>
    </source>
</evidence>
<dbReference type="InterPro" id="IPR050560">
    <property type="entry name" value="MYB_TF"/>
</dbReference>
<dbReference type="PANTHER" id="PTHR45614">
    <property type="entry name" value="MYB PROTEIN-RELATED"/>
    <property type="match status" value="1"/>
</dbReference>
<dbReference type="PROSITE" id="PS50090">
    <property type="entry name" value="MYB_LIKE"/>
    <property type="match status" value="3"/>
</dbReference>
<dbReference type="PROSITE" id="PS51294">
    <property type="entry name" value="HTH_MYB"/>
    <property type="match status" value="3"/>
</dbReference>
<evidence type="ECO:0000313" key="5">
    <source>
        <dbReference type="Proteomes" id="UP000799118"/>
    </source>
</evidence>
<protein>
    <recommendedName>
        <fullName evidence="6">Homeodomain-like protein</fullName>
    </recommendedName>
</protein>
<reference evidence="4" key="1">
    <citation type="journal article" date="2019" name="Environ. Microbiol.">
        <title>Fungal ecological strategies reflected in gene transcription - a case study of two litter decomposers.</title>
        <authorList>
            <person name="Barbi F."/>
            <person name="Kohler A."/>
            <person name="Barry K."/>
            <person name="Baskaran P."/>
            <person name="Daum C."/>
            <person name="Fauchery L."/>
            <person name="Ihrmark K."/>
            <person name="Kuo A."/>
            <person name="LaButti K."/>
            <person name="Lipzen A."/>
            <person name="Morin E."/>
            <person name="Grigoriev I.V."/>
            <person name="Henrissat B."/>
            <person name="Lindahl B."/>
            <person name="Martin F."/>
        </authorList>
    </citation>
    <scope>NUCLEOTIDE SEQUENCE</scope>
    <source>
        <strain evidence="4">JB14</strain>
    </source>
</reference>
<dbReference type="OrthoDB" id="2143914at2759"/>
<keyword evidence="5" id="KW-1185">Reference proteome</keyword>
<evidence type="ECO:0000256" key="1">
    <source>
        <dbReference type="SAM" id="MobiDB-lite"/>
    </source>
</evidence>
<sequence>MQGNFRKSWSPEEDQLLRYAIEKEEPHNPKPSKWSAISRHVPNRSNRDCRKRWAYHLAFSFVKGSWSTEEDALLTRGFERYGPKWSLVSTVVISRNNDQCAKRWREILDPSINRGNWLPEEDEQLINGVNKYGSSWSKIARLFTGRTSLATKNRYYALKRQGRVGEIEYPEHRTPPTAGRSNSVETGSEESSGQLSVSPCPSVVGSDTSLNWTDDADLHYLMQWLEASSAVEVAESGPWTFSMNSFSYDDPKDIHSNSFYS</sequence>
<dbReference type="SUPFAM" id="SSF46689">
    <property type="entry name" value="Homeodomain-like"/>
    <property type="match status" value="2"/>
</dbReference>
<evidence type="ECO:0000259" key="2">
    <source>
        <dbReference type="PROSITE" id="PS50090"/>
    </source>
</evidence>
<feature type="compositionally biased region" description="Polar residues" evidence="1">
    <location>
        <begin position="179"/>
        <end position="202"/>
    </location>
</feature>
<feature type="domain" description="Myb-like" evidence="2">
    <location>
        <begin position="63"/>
        <end position="108"/>
    </location>
</feature>
<evidence type="ECO:0008006" key="6">
    <source>
        <dbReference type="Google" id="ProtNLM"/>
    </source>
</evidence>
<dbReference type="AlphaFoldDB" id="A0A6A4I9N6"/>
<dbReference type="InterPro" id="IPR017930">
    <property type="entry name" value="Myb_dom"/>
</dbReference>
<feature type="domain" description="Myb-like" evidence="2">
    <location>
        <begin position="109"/>
        <end position="159"/>
    </location>
</feature>
<dbReference type="InterPro" id="IPR009057">
    <property type="entry name" value="Homeodomain-like_sf"/>
</dbReference>
<dbReference type="GO" id="GO:0000978">
    <property type="term" value="F:RNA polymerase II cis-regulatory region sequence-specific DNA binding"/>
    <property type="evidence" value="ECO:0007669"/>
    <property type="project" value="TreeGrafter"/>
</dbReference>
<dbReference type="Pfam" id="PF13921">
    <property type="entry name" value="Myb_DNA-bind_6"/>
    <property type="match status" value="1"/>
</dbReference>
<dbReference type="GO" id="GO:0000981">
    <property type="term" value="F:DNA-binding transcription factor activity, RNA polymerase II-specific"/>
    <property type="evidence" value="ECO:0007669"/>
    <property type="project" value="TreeGrafter"/>
</dbReference>
<dbReference type="Pfam" id="PF00249">
    <property type="entry name" value="Myb_DNA-binding"/>
    <property type="match status" value="1"/>
</dbReference>
<feature type="domain" description="Myb-like" evidence="2">
    <location>
        <begin position="6"/>
        <end position="57"/>
    </location>
</feature>
<dbReference type="Gene3D" id="1.10.10.60">
    <property type="entry name" value="Homeodomain-like"/>
    <property type="match status" value="3"/>
</dbReference>
<proteinExistence type="predicted"/>
<feature type="domain" description="HTH myb-type" evidence="3">
    <location>
        <begin position="1"/>
        <end position="53"/>
    </location>
</feature>
<gene>
    <name evidence="4" type="ORF">BT96DRAFT_874658</name>
</gene>
<feature type="domain" description="HTH myb-type" evidence="3">
    <location>
        <begin position="109"/>
        <end position="163"/>
    </location>
</feature>